<dbReference type="EMBL" id="JTKH01000025">
    <property type="protein sequence ID" value="KII75383.1"/>
    <property type="molecule type" value="Genomic_DNA"/>
</dbReference>
<dbReference type="Proteomes" id="UP000031672">
    <property type="component" value="Unassembled WGS sequence"/>
</dbReference>
<proteinExistence type="predicted"/>
<dbReference type="RefSeq" id="WP_040993015.1">
    <property type="nucleotide sequence ID" value="NZ_JBFRUC010000010.1"/>
</dbReference>
<keyword evidence="2" id="KW-1185">Reference proteome</keyword>
<evidence type="ECO:0000313" key="2">
    <source>
        <dbReference type="Proteomes" id="UP000031672"/>
    </source>
</evidence>
<protein>
    <submittedName>
        <fullName evidence="1">Uncharacterized protein</fullName>
    </submittedName>
</protein>
<accession>A0A0C2K0D7</accession>
<comment type="caution">
    <text evidence="1">The sequence shown here is derived from an EMBL/GenBank/DDBJ whole genome shotgun (WGS) entry which is preliminary data.</text>
</comment>
<reference evidence="1 2" key="1">
    <citation type="submission" date="2014-11" db="EMBL/GenBank/DDBJ databases">
        <title>Draft Genome Sequence of Vibrio piscirenalis strains CECT 8603T and CECT 8604, two marine Gammaproteobacterium isolated from cultured gilthead sea bream (Sparus aurata).</title>
        <authorList>
            <person name="Arahal D.R."/>
            <person name="Rodrigo-Torres L."/>
            <person name="Lucena T."/>
            <person name="Pujalte M.J."/>
        </authorList>
    </citation>
    <scope>NUCLEOTIDE SEQUENCE [LARGE SCALE GENOMIC DNA]</scope>
    <source>
        <strain evidence="1 2">DCR 1-4-2</strain>
    </source>
</reference>
<organism evidence="1 2">
    <name type="scientific">Vibrio renipiscarius</name>
    <dbReference type="NCBI Taxonomy" id="1461322"/>
    <lineage>
        <taxon>Bacteria</taxon>
        <taxon>Pseudomonadati</taxon>
        <taxon>Pseudomonadota</taxon>
        <taxon>Gammaproteobacteria</taxon>
        <taxon>Vibrionales</taxon>
        <taxon>Vibrionaceae</taxon>
        <taxon>Vibrio</taxon>
    </lineage>
</organism>
<name>A0A0C2K0D7_9VIBR</name>
<evidence type="ECO:0000313" key="1">
    <source>
        <dbReference type="EMBL" id="KII75383.1"/>
    </source>
</evidence>
<sequence>MEMLIVSSEQQMRLVMIFSQTSAKKSDKAVIQDLASHSVNSTVYPAFKVASDLRVDRIRLPLGDDKSASLNGGDFLYRYLAKGYMCLGDFVGQPKPDLSPWGVRSVRKQPKVGFGL</sequence>
<dbReference type="OrthoDB" id="5892822at2"/>
<dbReference type="AlphaFoldDB" id="A0A0C2K0D7"/>
<gene>
    <name evidence="1" type="ORF">OJ16_19050</name>
</gene>
<accession>A0A0C2NRL8</accession>